<keyword evidence="3" id="KW-1185">Reference proteome</keyword>
<dbReference type="EMBL" id="CP036291">
    <property type="protein sequence ID" value="QDU91719.1"/>
    <property type="molecule type" value="Genomic_DNA"/>
</dbReference>
<dbReference type="PANTHER" id="PTHR41368:SF1">
    <property type="entry name" value="PROTEIN YGHO"/>
    <property type="match status" value="1"/>
</dbReference>
<evidence type="ECO:0000313" key="2">
    <source>
        <dbReference type="EMBL" id="QDU91719.1"/>
    </source>
</evidence>
<proteinExistence type="predicted"/>
<accession>A0A518DJR4</accession>
<dbReference type="KEGG" id="pnd:Pla175_51490"/>
<sequence length="377" mass="42770">MSQVEVVPVVGSKQQKQFLALPWKINAGDPNWVPPLRANQRLLAGFGEHPFYNDAQTQQFLALRGGKPVGRISAIINHAHNRTQKDKVGFFGFFESVDDPAVSGALFDAAGAWLAEREMTVIRGPANPSLNYEWSMLIDGFDTPPFFMMTHNPPYYPALVEASGFAKAQDLFAFYGEVAMLQELKKDTKVIRIDQQIRERFGVTVRDMDRSRFREEVEMFLRIYNEAMSQTWGHVPLSKAEIHHLAAELKHLIVPELAIVAEVEGEPVGVVFALLDYNTRIKKIDGRLYPFGFLRLLYNKRAIKRIRLVSTNVIPKYQSWGVGVTLAYAMLGPSLKFGIREAEFSWVLESNDLSRKSLEKGGALKYKKYRVYDKPLA</sequence>
<dbReference type="InterPro" id="IPR000182">
    <property type="entry name" value="GNAT_dom"/>
</dbReference>
<dbReference type="PANTHER" id="PTHR41368">
    <property type="entry name" value="PROTEIN YGHO"/>
    <property type="match status" value="1"/>
</dbReference>
<dbReference type="AlphaFoldDB" id="A0A518DJR4"/>
<dbReference type="Proteomes" id="UP000317429">
    <property type="component" value="Chromosome"/>
</dbReference>
<dbReference type="RefSeq" id="WP_145291876.1">
    <property type="nucleotide sequence ID" value="NZ_CP036291.1"/>
</dbReference>
<evidence type="ECO:0000313" key="3">
    <source>
        <dbReference type="Proteomes" id="UP000317429"/>
    </source>
</evidence>
<name>A0A518DJR4_9BACT</name>
<reference evidence="2 3" key="1">
    <citation type="submission" date="2019-02" db="EMBL/GenBank/DDBJ databases">
        <title>Deep-cultivation of Planctomycetes and their phenomic and genomic characterization uncovers novel biology.</title>
        <authorList>
            <person name="Wiegand S."/>
            <person name="Jogler M."/>
            <person name="Boedeker C."/>
            <person name="Pinto D."/>
            <person name="Vollmers J."/>
            <person name="Rivas-Marin E."/>
            <person name="Kohn T."/>
            <person name="Peeters S.H."/>
            <person name="Heuer A."/>
            <person name="Rast P."/>
            <person name="Oberbeckmann S."/>
            <person name="Bunk B."/>
            <person name="Jeske O."/>
            <person name="Meyerdierks A."/>
            <person name="Storesund J.E."/>
            <person name="Kallscheuer N."/>
            <person name="Luecker S."/>
            <person name="Lage O.M."/>
            <person name="Pohl T."/>
            <person name="Merkel B.J."/>
            <person name="Hornburger P."/>
            <person name="Mueller R.-W."/>
            <person name="Bruemmer F."/>
            <person name="Labrenz M."/>
            <person name="Spormann A.M."/>
            <person name="Op den Camp H."/>
            <person name="Overmann J."/>
            <person name="Amann R."/>
            <person name="Jetten M.S.M."/>
            <person name="Mascher T."/>
            <person name="Medema M.H."/>
            <person name="Devos D.P."/>
            <person name="Kaster A.-K."/>
            <person name="Ovreas L."/>
            <person name="Rohde M."/>
            <person name="Galperin M.Y."/>
            <person name="Jogler C."/>
        </authorList>
    </citation>
    <scope>NUCLEOTIDE SEQUENCE [LARGE SCALE GENOMIC DNA]</scope>
    <source>
        <strain evidence="2 3">Pla175</strain>
    </source>
</reference>
<dbReference type="SUPFAM" id="SSF55729">
    <property type="entry name" value="Acyl-CoA N-acyltransferases (Nat)"/>
    <property type="match status" value="1"/>
</dbReference>
<dbReference type="InterPro" id="IPR016181">
    <property type="entry name" value="Acyl_CoA_acyltransferase"/>
</dbReference>
<dbReference type="InterPro" id="IPR039968">
    <property type="entry name" value="BcerS-like"/>
</dbReference>
<feature type="domain" description="N-acetyltransferase" evidence="1">
    <location>
        <begin position="203"/>
        <end position="377"/>
    </location>
</feature>
<evidence type="ECO:0000259" key="1">
    <source>
        <dbReference type="PROSITE" id="PS51186"/>
    </source>
</evidence>
<organism evidence="2 3">
    <name type="scientific">Pirellulimonas nuda</name>
    <dbReference type="NCBI Taxonomy" id="2528009"/>
    <lineage>
        <taxon>Bacteria</taxon>
        <taxon>Pseudomonadati</taxon>
        <taxon>Planctomycetota</taxon>
        <taxon>Planctomycetia</taxon>
        <taxon>Pirellulales</taxon>
        <taxon>Lacipirellulaceae</taxon>
        <taxon>Pirellulimonas</taxon>
    </lineage>
</organism>
<dbReference type="Gene3D" id="3.40.630.30">
    <property type="match status" value="1"/>
</dbReference>
<gene>
    <name evidence="2" type="ORF">Pla175_51490</name>
</gene>
<protein>
    <recommendedName>
        <fullName evidence="1">N-acetyltransferase domain-containing protein</fullName>
    </recommendedName>
</protein>
<dbReference type="OrthoDB" id="9806005at2"/>
<dbReference type="GO" id="GO:0016747">
    <property type="term" value="F:acyltransferase activity, transferring groups other than amino-acyl groups"/>
    <property type="evidence" value="ECO:0007669"/>
    <property type="project" value="InterPro"/>
</dbReference>
<dbReference type="PROSITE" id="PS51186">
    <property type="entry name" value="GNAT"/>
    <property type="match status" value="1"/>
</dbReference>